<feature type="compositionally biased region" description="Basic and acidic residues" evidence="2">
    <location>
        <begin position="82"/>
        <end position="102"/>
    </location>
</feature>
<dbReference type="GO" id="GO:0043161">
    <property type="term" value="P:proteasome-mediated ubiquitin-dependent protein catabolic process"/>
    <property type="evidence" value="ECO:0007669"/>
    <property type="project" value="TreeGrafter"/>
</dbReference>
<dbReference type="PANTHER" id="PTHR14534">
    <property type="entry name" value="VACUOLAR IMPORT AND DEGRADATION PROTEIN 24"/>
    <property type="match status" value="1"/>
</dbReference>
<evidence type="ECO:0000313" key="3">
    <source>
        <dbReference type="EMBL" id="KAK5956153.1"/>
    </source>
</evidence>
<dbReference type="Proteomes" id="UP001316803">
    <property type="component" value="Unassembled WGS sequence"/>
</dbReference>
<dbReference type="InterPro" id="IPR018618">
    <property type="entry name" value="GID4/10-like"/>
</dbReference>
<feature type="compositionally biased region" description="Polar residues" evidence="2">
    <location>
        <begin position="104"/>
        <end position="121"/>
    </location>
</feature>
<name>A0AAN8EPS9_9EURO</name>
<feature type="compositionally biased region" description="Basic and acidic residues" evidence="2">
    <location>
        <begin position="167"/>
        <end position="179"/>
    </location>
</feature>
<dbReference type="AlphaFoldDB" id="A0AAN8EPS9"/>
<dbReference type="EMBL" id="JAKLMC020000005">
    <property type="protein sequence ID" value="KAK5956153.1"/>
    <property type="molecule type" value="Genomic_DNA"/>
</dbReference>
<reference evidence="3 4" key="1">
    <citation type="submission" date="2022-12" db="EMBL/GenBank/DDBJ databases">
        <title>Genomic features and morphological characterization of a novel Knufia sp. strain isolated from spacecraft assembly facility.</title>
        <authorList>
            <person name="Teixeira M."/>
            <person name="Chander A.M."/>
            <person name="Stajich J.E."/>
            <person name="Venkateswaran K."/>
        </authorList>
    </citation>
    <scope>NUCLEOTIDE SEQUENCE [LARGE SCALE GENOMIC DNA]</scope>
    <source>
        <strain evidence="3 4">FJI-L2-BK-P2</strain>
    </source>
</reference>
<dbReference type="GO" id="GO:0006623">
    <property type="term" value="P:protein targeting to vacuole"/>
    <property type="evidence" value="ECO:0007669"/>
    <property type="project" value="TreeGrafter"/>
</dbReference>
<gene>
    <name evidence="3" type="ORF">OHC33_002726</name>
</gene>
<organism evidence="3 4">
    <name type="scientific">Knufia fluminis</name>
    <dbReference type="NCBI Taxonomy" id="191047"/>
    <lineage>
        <taxon>Eukaryota</taxon>
        <taxon>Fungi</taxon>
        <taxon>Dikarya</taxon>
        <taxon>Ascomycota</taxon>
        <taxon>Pezizomycotina</taxon>
        <taxon>Eurotiomycetes</taxon>
        <taxon>Chaetothyriomycetidae</taxon>
        <taxon>Chaetothyriales</taxon>
        <taxon>Trichomeriaceae</taxon>
        <taxon>Knufia</taxon>
    </lineage>
</organism>
<keyword evidence="4" id="KW-1185">Reference proteome</keyword>
<feature type="region of interest" description="Disordered" evidence="2">
    <location>
        <begin position="159"/>
        <end position="214"/>
    </location>
</feature>
<evidence type="ECO:0000256" key="2">
    <source>
        <dbReference type="SAM" id="MobiDB-lite"/>
    </source>
</evidence>
<feature type="compositionally biased region" description="Polar residues" evidence="2">
    <location>
        <begin position="12"/>
        <end position="23"/>
    </location>
</feature>
<feature type="compositionally biased region" description="Low complexity" evidence="2">
    <location>
        <begin position="71"/>
        <end position="81"/>
    </location>
</feature>
<dbReference type="GO" id="GO:0007039">
    <property type="term" value="P:protein catabolic process in the vacuole"/>
    <property type="evidence" value="ECO:0007669"/>
    <property type="project" value="TreeGrafter"/>
</dbReference>
<feature type="compositionally biased region" description="Polar residues" evidence="2">
    <location>
        <begin position="31"/>
        <end position="59"/>
    </location>
</feature>
<protein>
    <submittedName>
        <fullName evidence="3">Uncharacterized protein</fullName>
    </submittedName>
</protein>
<proteinExistence type="inferred from homology"/>
<comment type="caution">
    <text evidence="3">The sequence shown here is derived from an EMBL/GenBank/DDBJ whole genome shotgun (WGS) entry which is preliminary data.</text>
</comment>
<feature type="region of interest" description="Disordered" evidence="2">
    <location>
        <begin position="1"/>
        <end position="145"/>
    </location>
</feature>
<dbReference type="GO" id="GO:0034657">
    <property type="term" value="C:GID complex"/>
    <property type="evidence" value="ECO:0007669"/>
    <property type="project" value="TreeGrafter"/>
</dbReference>
<dbReference type="PANTHER" id="PTHR14534:SF3">
    <property type="entry name" value="GID COMPLEX SUBUNIT 4 HOMOLOG"/>
    <property type="match status" value="1"/>
</dbReference>
<dbReference type="GO" id="GO:0005773">
    <property type="term" value="C:vacuole"/>
    <property type="evidence" value="ECO:0007669"/>
    <property type="project" value="GOC"/>
</dbReference>
<accession>A0AAN8EPS9</accession>
<comment type="similarity">
    <text evidence="1">Belongs to the GID4/VID24 family.</text>
</comment>
<evidence type="ECO:0000256" key="1">
    <source>
        <dbReference type="ARBA" id="ARBA00061469"/>
    </source>
</evidence>
<dbReference type="GO" id="GO:0045721">
    <property type="term" value="P:negative regulation of gluconeogenesis"/>
    <property type="evidence" value="ECO:0007669"/>
    <property type="project" value="TreeGrafter"/>
</dbReference>
<evidence type="ECO:0000313" key="4">
    <source>
        <dbReference type="Proteomes" id="UP001316803"/>
    </source>
</evidence>
<sequence length="383" mass="42660">MPPSQDVFASADISQSAAITTQPLTPPPESSPLNQRMRSSQAMRTSYDGNIGSDDNTATGMAMSQEDSIYLTPAASPTTTTLEEKEAVTGAHSETKIEDDAIKQSCQTRSSDAVEAENTSHGLPETASDASDAQSAMPHAPEIPGLDQMELESVPSKHILQSTPSRQPEEASHSRERPTLKGLADVDLSLDRSSNISPWDMSDKRPSSRSPSALFQPYAKYTGNQQSDRQTYNVEVTILTVDMEQSSMSGYLAIHGLTPEHPLLQTFFTGEIVGGPNQRYSFKTMDPSWGANDKVDLQHWLRFPSWRHMSSQAKRDMSFDYPQNHEPWWTQDHVFMRWKEHFLVPDHRQSNIAGASFEGFYYICMNMAEGKISGVYFHSKSEK</sequence>
<dbReference type="Pfam" id="PF09783">
    <property type="entry name" value="Vac_ImportDeg"/>
    <property type="match status" value="1"/>
</dbReference>